<accession>A0A2W5KFJ1</accession>
<organism evidence="3 4">
    <name type="scientific">Ancylobacter novellus</name>
    <name type="common">Thiobacillus novellus</name>
    <dbReference type="NCBI Taxonomy" id="921"/>
    <lineage>
        <taxon>Bacteria</taxon>
        <taxon>Pseudomonadati</taxon>
        <taxon>Pseudomonadota</taxon>
        <taxon>Alphaproteobacteria</taxon>
        <taxon>Hyphomicrobiales</taxon>
        <taxon>Xanthobacteraceae</taxon>
        <taxon>Ancylobacter</taxon>
    </lineage>
</organism>
<keyword evidence="1" id="KW-0560">Oxidoreductase</keyword>
<dbReference type="Gene3D" id="2.30.110.10">
    <property type="entry name" value="Electron Transport, Fmn-binding Protein, Chain A"/>
    <property type="match status" value="1"/>
</dbReference>
<comment type="caution">
    <text evidence="3">The sequence shown here is derived from an EMBL/GenBank/DDBJ whole genome shotgun (WGS) entry which is preliminary data.</text>
</comment>
<dbReference type="Pfam" id="PF01613">
    <property type="entry name" value="Flavin_Reduct"/>
    <property type="match status" value="1"/>
</dbReference>
<dbReference type="SMART" id="SM00903">
    <property type="entry name" value="Flavin_Reduct"/>
    <property type="match status" value="1"/>
</dbReference>
<dbReference type="PANTHER" id="PTHR30466:SF1">
    <property type="entry name" value="FMN REDUCTASE (NADH) RUTF"/>
    <property type="match status" value="1"/>
</dbReference>
<evidence type="ECO:0000313" key="4">
    <source>
        <dbReference type="Proteomes" id="UP000249577"/>
    </source>
</evidence>
<dbReference type="PANTHER" id="PTHR30466">
    <property type="entry name" value="FLAVIN REDUCTASE"/>
    <property type="match status" value="1"/>
</dbReference>
<dbReference type="GO" id="GO:0010181">
    <property type="term" value="F:FMN binding"/>
    <property type="evidence" value="ECO:0007669"/>
    <property type="project" value="InterPro"/>
</dbReference>
<gene>
    <name evidence="3" type="ORF">DI565_13705</name>
</gene>
<sequence length="166" mass="17491">MSAAPISSTDLRSFAGHFATGVAVVTTKSPEGDLAGVTINAVTSLSLTPPLFLICLDHRSNTLGALLASGHFGLHFLSKDQTEISKVFASKREDKFSEVAHRIGETGSPIIEGVLAAAECRLAEICPGGDHTIVIGQVEKVHIHGGEPLLYHRGAYAALEHERLAA</sequence>
<dbReference type="AlphaFoldDB" id="A0A2W5KFJ1"/>
<name>A0A2W5KFJ1_ANCNO</name>
<dbReference type="InterPro" id="IPR002563">
    <property type="entry name" value="Flavin_Rdtase-like_dom"/>
</dbReference>
<dbReference type="SUPFAM" id="SSF50475">
    <property type="entry name" value="FMN-binding split barrel"/>
    <property type="match status" value="1"/>
</dbReference>
<evidence type="ECO:0000256" key="1">
    <source>
        <dbReference type="ARBA" id="ARBA00023002"/>
    </source>
</evidence>
<dbReference type="Proteomes" id="UP000249577">
    <property type="component" value="Unassembled WGS sequence"/>
</dbReference>
<dbReference type="EMBL" id="QFPN01000007">
    <property type="protein sequence ID" value="PZQ13595.1"/>
    <property type="molecule type" value="Genomic_DNA"/>
</dbReference>
<dbReference type="InterPro" id="IPR050268">
    <property type="entry name" value="NADH-dep_flavin_reductase"/>
</dbReference>
<evidence type="ECO:0000259" key="2">
    <source>
        <dbReference type="SMART" id="SM00903"/>
    </source>
</evidence>
<evidence type="ECO:0000313" key="3">
    <source>
        <dbReference type="EMBL" id="PZQ13595.1"/>
    </source>
</evidence>
<dbReference type="GO" id="GO:0042602">
    <property type="term" value="F:riboflavin reductase (NADPH) activity"/>
    <property type="evidence" value="ECO:0007669"/>
    <property type="project" value="TreeGrafter"/>
</dbReference>
<reference evidence="3 4" key="1">
    <citation type="submission" date="2017-08" db="EMBL/GenBank/DDBJ databases">
        <title>Infants hospitalized years apart are colonized by the same room-sourced microbial strains.</title>
        <authorList>
            <person name="Brooks B."/>
            <person name="Olm M.R."/>
            <person name="Firek B.A."/>
            <person name="Baker R."/>
            <person name="Thomas B.C."/>
            <person name="Morowitz M.J."/>
            <person name="Banfield J.F."/>
        </authorList>
    </citation>
    <scope>NUCLEOTIDE SEQUENCE [LARGE SCALE GENOMIC DNA]</scope>
    <source>
        <strain evidence="3">S2_005_003_R2_43</strain>
    </source>
</reference>
<dbReference type="InterPro" id="IPR012349">
    <property type="entry name" value="Split_barrel_FMN-bd"/>
</dbReference>
<proteinExistence type="predicted"/>
<protein>
    <submittedName>
        <fullName evidence="3">Flavin reductase</fullName>
    </submittedName>
</protein>
<feature type="domain" description="Flavin reductase like" evidence="2">
    <location>
        <begin position="15"/>
        <end position="158"/>
    </location>
</feature>